<protein>
    <submittedName>
        <fullName evidence="2">Class I adenylate-forming enzyme family protein</fullName>
    </submittedName>
</protein>
<dbReference type="Gene3D" id="3.40.50.12780">
    <property type="entry name" value="N-terminal domain of ligase-like"/>
    <property type="match status" value="1"/>
</dbReference>
<dbReference type="InterPro" id="IPR050237">
    <property type="entry name" value="ATP-dep_AMP-bd_enzyme"/>
</dbReference>
<name>A0ABV7E008_9RHOB</name>
<accession>A0ABV7E008</accession>
<organism evidence="2 3">
    <name type="scientific">Tabrizicola soli</name>
    <dbReference type="NCBI Taxonomy" id="2185115"/>
    <lineage>
        <taxon>Bacteria</taxon>
        <taxon>Pseudomonadati</taxon>
        <taxon>Pseudomonadota</taxon>
        <taxon>Alphaproteobacteria</taxon>
        <taxon>Rhodobacterales</taxon>
        <taxon>Paracoccaceae</taxon>
        <taxon>Tabrizicola</taxon>
    </lineage>
</organism>
<dbReference type="Pfam" id="PF00501">
    <property type="entry name" value="AMP-binding"/>
    <property type="match status" value="1"/>
</dbReference>
<evidence type="ECO:0000313" key="2">
    <source>
        <dbReference type="EMBL" id="MFC3088713.1"/>
    </source>
</evidence>
<dbReference type="Gene3D" id="3.30.300.30">
    <property type="match status" value="1"/>
</dbReference>
<reference evidence="3" key="1">
    <citation type="journal article" date="2019" name="Int. J. Syst. Evol. Microbiol.">
        <title>The Global Catalogue of Microorganisms (GCM) 10K type strain sequencing project: providing services to taxonomists for standard genome sequencing and annotation.</title>
        <authorList>
            <consortium name="The Broad Institute Genomics Platform"/>
            <consortium name="The Broad Institute Genome Sequencing Center for Infectious Disease"/>
            <person name="Wu L."/>
            <person name="Ma J."/>
        </authorList>
    </citation>
    <scope>NUCLEOTIDE SEQUENCE [LARGE SCALE GENOMIC DNA]</scope>
    <source>
        <strain evidence="3">KCTC 62102</strain>
    </source>
</reference>
<dbReference type="InterPro" id="IPR000873">
    <property type="entry name" value="AMP-dep_synth/lig_dom"/>
</dbReference>
<gene>
    <name evidence="2" type="ORF">ACFOD6_21945</name>
</gene>
<comment type="caution">
    <text evidence="2">The sequence shown here is derived from an EMBL/GenBank/DDBJ whole genome shotgun (WGS) entry which is preliminary data.</text>
</comment>
<dbReference type="SUPFAM" id="SSF56801">
    <property type="entry name" value="Acetyl-CoA synthetase-like"/>
    <property type="match status" value="1"/>
</dbReference>
<dbReference type="InterPro" id="IPR042099">
    <property type="entry name" value="ANL_N_sf"/>
</dbReference>
<evidence type="ECO:0000259" key="1">
    <source>
        <dbReference type="Pfam" id="PF00501"/>
    </source>
</evidence>
<dbReference type="InterPro" id="IPR045851">
    <property type="entry name" value="AMP-bd_C_sf"/>
</dbReference>
<dbReference type="PANTHER" id="PTHR43767:SF10">
    <property type="entry name" value="SURFACTIN SYNTHASE SUBUNIT 1"/>
    <property type="match status" value="1"/>
</dbReference>
<dbReference type="RefSeq" id="WP_197643715.1">
    <property type="nucleotide sequence ID" value="NZ_JAEACP010000010.1"/>
</dbReference>
<keyword evidence="3" id="KW-1185">Reference proteome</keyword>
<sequence>MEKDKGIGACFCEVARRHPEFPAIVLRGAGVSYRELWSVVRRFALRMKELGVNRHGIVALNTSDPLVSIAALLASALLGSQFVVAGPNLARTKALQPTLFLRSAEMDEGRRRTYHLIDETWWPEPEQEADFSVAEFEPVDLDAPWLAQHTSGTTGTPKYLSLSQRIVLNRTAAIAGDFPHAATTVAMLFSATSRPFQARAIGALLNACTIVTGADLAQWRRCGVNYICGSPLQAAEFFRSVEPARKFQRIETSGGRLSEPDAAVLLDHFKTVIDIYGASETNKTFATLIERGPDGTILRIGRPLDSEVQVVDRNGQPCPVEVTGTVRVRNGYMVPGYIGQPDQTAKVFRDGWFYPGDIGHWTPRGALEVIGREDDLMSVGGVKVYATLIDLMMSVVPGVQEAICFKNPKAGAADELLAFVKFDPLVNRADCIERIRQSITDKFGVMLPIRNIHAIDAIPRNENGKPLRAVAQKMILEKVATLSAERQQG</sequence>
<feature type="domain" description="AMP-dependent synthetase/ligase" evidence="1">
    <location>
        <begin position="13"/>
        <end position="337"/>
    </location>
</feature>
<dbReference type="Proteomes" id="UP001595445">
    <property type="component" value="Unassembled WGS sequence"/>
</dbReference>
<proteinExistence type="predicted"/>
<dbReference type="EMBL" id="JBHRSM010000054">
    <property type="protein sequence ID" value="MFC3088713.1"/>
    <property type="molecule type" value="Genomic_DNA"/>
</dbReference>
<dbReference type="PANTHER" id="PTHR43767">
    <property type="entry name" value="LONG-CHAIN-FATTY-ACID--COA LIGASE"/>
    <property type="match status" value="1"/>
</dbReference>
<evidence type="ECO:0000313" key="3">
    <source>
        <dbReference type="Proteomes" id="UP001595445"/>
    </source>
</evidence>